<evidence type="ECO:0000256" key="6">
    <source>
        <dbReference type="SAM" id="MobiDB-lite"/>
    </source>
</evidence>
<dbReference type="Pfam" id="PF13086">
    <property type="entry name" value="AAA_11"/>
    <property type="match status" value="1"/>
</dbReference>
<dbReference type="InterPro" id="IPR047187">
    <property type="entry name" value="SF1_C_Upf1"/>
</dbReference>
<feature type="compositionally biased region" description="Polar residues" evidence="6">
    <location>
        <begin position="195"/>
        <end position="205"/>
    </location>
</feature>
<dbReference type="Gene3D" id="3.40.50.300">
    <property type="entry name" value="P-loop containing nucleotide triphosphate hydrolases"/>
    <property type="match status" value="2"/>
</dbReference>
<feature type="domain" description="DNA2/NAM7 helicase-like C-terminal" evidence="9">
    <location>
        <begin position="797"/>
        <end position="982"/>
    </location>
</feature>
<reference evidence="10" key="1">
    <citation type="journal article" date="2020" name="Microb. Genom.">
        <title>Genetic diversity of clinical and environmental Mucorales isolates obtained from an investigation of mucormycosis cases among solid organ transplant recipients.</title>
        <authorList>
            <person name="Nguyen M.H."/>
            <person name="Kaul D."/>
            <person name="Muto C."/>
            <person name="Cheng S.J."/>
            <person name="Richter R.A."/>
            <person name="Bruno V.M."/>
            <person name="Liu G."/>
            <person name="Beyhan S."/>
            <person name="Sundermann A.J."/>
            <person name="Mounaud S."/>
            <person name="Pasculle A.W."/>
            <person name="Nierman W.C."/>
            <person name="Driscoll E."/>
            <person name="Cumbie R."/>
            <person name="Clancy C.J."/>
            <person name="Dupont C.L."/>
        </authorList>
    </citation>
    <scope>NUCLEOTIDE SEQUENCE</scope>
    <source>
        <strain evidence="10">GL16</strain>
    </source>
</reference>
<feature type="domain" description="DNA2/NAM7 helicase helicase" evidence="8">
    <location>
        <begin position="703"/>
        <end position="786"/>
    </location>
</feature>
<evidence type="ECO:0000259" key="8">
    <source>
        <dbReference type="Pfam" id="PF13086"/>
    </source>
</evidence>
<evidence type="ECO:0000256" key="2">
    <source>
        <dbReference type="ARBA" id="ARBA00022741"/>
    </source>
</evidence>
<dbReference type="Proteomes" id="UP000717996">
    <property type="component" value="Unassembled WGS sequence"/>
</dbReference>
<evidence type="ECO:0000256" key="5">
    <source>
        <dbReference type="ARBA" id="ARBA00022840"/>
    </source>
</evidence>
<dbReference type="GO" id="GO:0005524">
    <property type="term" value="F:ATP binding"/>
    <property type="evidence" value="ECO:0007669"/>
    <property type="project" value="UniProtKB-KW"/>
</dbReference>
<gene>
    <name evidence="10" type="ORF">G6F51_006350</name>
</gene>
<evidence type="ECO:0000313" key="10">
    <source>
        <dbReference type="EMBL" id="KAG1543976.1"/>
    </source>
</evidence>
<accession>A0A9P7CAC4</accession>
<dbReference type="CDD" id="cd18808">
    <property type="entry name" value="SF1_C_Upf1"/>
    <property type="match status" value="1"/>
</dbReference>
<feature type="region of interest" description="Disordered" evidence="6">
    <location>
        <begin position="235"/>
        <end position="260"/>
    </location>
</feature>
<keyword evidence="2" id="KW-0547">Nucleotide-binding</keyword>
<dbReference type="PANTHER" id="PTHR10887:SF518">
    <property type="entry name" value="RNA HELICASE NONSENSE MRNA REDUCING FACTOR"/>
    <property type="match status" value="1"/>
</dbReference>
<dbReference type="SUPFAM" id="SSF52540">
    <property type="entry name" value="P-loop containing nucleoside triphosphate hydrolases"/>
    <property type="match status" value="1"/>
</dbReference>
<evidence type="ECO:0000313" key="11">
    <source>
        <dbReference type="Proteomes" id="UP000717996"/>
    </source>
</evidence>
<dbReference type="InterPro" id="IPR041679">
    <property type="entry name" value="DNA2/NAM7-like_C"/>
</dbReference>
<dbReference type="GO" id="GO:0005694">
    <property type="term" value="C:chromosome"/>
    <property type="evidence" value="ECO:0007669"/>
    <property type="project" value="UniProtKB-ARBA"/>
</dbReference>
<feature type="region of interest" description="Disordered" evidence="6">
    <location>
        <begin position="183"/>
        <end position="205"/>
    </location>
</feature>
<dbReference type="Pfam" id="PF10382">
    <property type="entry name" value="ZGRF1-like_N"/>
    <property type="match status" value="1"/>
</dbReference>
<keyword evidence="3" id="KW-0378">Hydrolase</keyword>
<dbReference type="AlphaFoldDB" id="A0A9P7CAC4"/>
<dbReference type="Pfam" id="PF13087">
    <property type="entry name" value="AAA_12"/>
    <property type="match status" value="1"/>
</dbReference>
<dbReference type="EMBL" id="JAANIT010000855">
    <property type="protein sequence ID" value="KAG1543976.1"/>
    <property type="molecule type" value="Genomic_DNA"/>
</dbReference>
<proteinExistence type="inferred from homology"/>
<name>A0A9P7CAC4_RHIOR</name>
<protein>
    <submittedName>
        <fullName evidence="10">Uncharacterized protein</fullName>
    </submittedName>
</protein>
<evidence type="ECO:0000256" key="1">
    <source>
        <dbReference type="ARBA" id="ARBA00007913"/>
    </source>
</evidence>
<dbReference type="GO" id="GO:0016787">
    <property type="term" value="F:hydrolase activity"/>
    <property type="evidence" value="ECO:0007669"/>
    <property type="project" value="UniProtKB-KW"/>
</dbReference>
<dbReference type="InterPro" id="IPR041677">
    <property type="entry name" value="DNA2/NAM7_AAA_11"/>
</dbReference>
<evidence type="ECO:0000256" key="3">
    <source>
        <dbReference type="ARBA" id="ARBA00022801"/>
    </source>
</evidence>
<sequence>MTDNVVVHFTVLFTAQKTKKFKTWQDGTMKYYENNKKLVLTDEKGYNIDRKFYKGNVPSVGDEIEFDGHIVTIEACDDDFIQAHTGAAPIIDKPSAATRAPHSIVPNNIPAASIMPAASTLSAVPREITRSITPSNPINIPIVNAPRTQPLSTPNGICMNKFVSPLKRKQRLIRIDPEELEDTADTSEPMVLDDTPSTPTIQSKAPSLLPTVQDNIETPTTLNIVNHIIPPQPKRARYGLSRPSLPTVNNNDTKKSNLSIPKLPNSFITASNITVETAPQDTAEPSSSDVTAKPFKSPFVEGVYTAATLQFPSSRKALNVLKTRKYPKRTKVVPTKFANVNVYRDTFKKIIYEHLDILLLNYSIYFYSIYEKYAAGKQGNELERTIRAKGLGMYVDCEIKGDGRYQDTSRYRLVIRNKEHYSKYNKDDIWVISKLPSFEPSQTFLARSVYFGPFSDGTLEIDCISPRDARVSAKVVSETRSIYALRTISASSEFMMLDTLEDKLEELPLLRYILGESQRKKEDLLPPAPMPTLASIQLRRDDCVDIEARLYETIDRYKLNNDQENVLRRVASSVITAPGWNEDTEHPVVLVHGVYGSGKSFLAAVIIIFIQELLEAVNTHRASEDQIQFKILVSSMTNVAVDRILQTLLKLGYDHFIRIGSMKKIAKNLLPFTAKARVSSNEELKELEQMLDDGQNSEEDLDHIATAIQRFRKSESATQIHTANVVGTTFMSSTFEIFNDIKFPLVLVDESSQLMEPLTMVPLARFSCNRLVMIGDPLQLPPTLVSPAEDNKVGKGLDKTLFDRFIEMGHDSIMLRTQYRCHPKISAISNKLFYDRRLLNGITAEDRKPLIEGLPTVIFVDVGGTEQKSLRTNSFWNDTEVDVSARIIQSMVDLRVPPNDLGVISLYKEQADRLSDRLDAMGNNSLTKSVQISTVDAFQGGEKNVIILSTVRTSESAFMHNEPRINVALTRAKRHLIILGNRNLLLMNELWSKIIWDCEENVMNHQTFASLLQNLQINDD</sequence>
<feature type="compositionally biased region" description="Polar residues" evidence="6">
    <location>
        <begin position="244"/>
        <end position="259"/>
    </location>
</feature>
<evidence type="ECO:0000259" key="9">
    <source>
        <dbReference type="Pfam" id="PF13087"/>
    </source>
</evidence>
<comment type="caution">
    <text evidence="10">The sequence shown here is derived from an EMBL/GenBank/DDBJ whole genome shotgun (WGS) entry which is preliminary data.</text>
</comment>
<dbReference type="OrthoDB" id="6513042at2759"/>
<keyword evidence="4" id="KW-0347">Helicase</keyword>
<dbReference type="InterPro" id="IPR045055">
    <property type="entry name" value="DNA2/NAM7-like"/>
</dbReference>
<evidence type="ECO:0000259" key="7">
    <source>
        <dbReference type="Pfam" id="PF10382"/>
    </source>
</evidence>
<organism evidence="10 11">
    <name type="scientific">Rhizopus oryzae</name>
    <name type="common">Mucormycosis agent</name>
    <name type="synonym">Rhizopus arrhizus var. delemar</name>
    <dbReference type="NCBI Taxonomy" id="64495"/>
    <lineage>
        <taxon>Eukaryota</taxon>
        <taxon>Fungi</taxon>
        <taxon>Fungi incertae sedis</taxon>
        <taxon>Mucoromycota</taxon>
        <taxon>Mucoromycotina</taxon>
        <taxon>Mucoromycetes</taxon>
        <taxon>Mucorales</taxon>
        <taxon>Mucorineae</taxon>
        <taxon>Rhizopodaceae</taxon>
        <taxon>Rhizopus</taxon>
    </lineage>
</organism>
<dbReference type="InterPro" id="IPR018838">
    <property type="entry name" value="ZGRF1-like_N"/>
</dbReference>
<dbReference type="FunFam" id="3.40.50.300:FF:000326">
    <property type="entry name" value="P-loop containing nucleoside triphosphate hydrolase"/>
    <property type="match status" value="1"/>
</dbReference>
<dbReference type="InterPro" id="IPR027417">
    <property type="entry name" value="P-loop_NTPase"/>
</dbReference>
<comment type="similarity">
    <text evidence="1">Belongs to the DNA2/NAM7 helicase family.</text>
</comment>
<dbReference type="PANTHER" id="PTHR10887">
    <property type="entry name" value="DNA2/NAM7 HELICASE FAMILY"/>
    <property type="match status" value="1"/>
</dbReference>
<evidence type="ECO:0000256" key="4">
    <source>
        <dbReference type="ARBA" id="ARBA00022806"/>
    </source>
</evidence>
<dbReference type="GO" id="GO:0004386">
    <property type="term" value="F:helicase activity"/>
    <property type="evidence" value="ECO:0007669"/>
    <property type="project" value="UniProtKB-KW"/>
</dbReference>
<feature type="domain" description="5'-3' DNA helicase ZGRF1-like N-terminal" evidence="7">
    <location>
        <begin position="6"/>
        <end position="77"/>
    </location>
</feature>
<keyword evidence="5" id="KW-0067">ATP-binding</keyword>